<evidence type="ECO:0000256" key="4">
    <source>
        <dbReference type="ARBA" id="ARBA00022827"/>
    </source>
</evidence>
<proteinExistence type="inferred from homology"/>
<dbReference type="GO" id="GO:0016491">
    <property type="term" value="F:oxidoreductase activity"/>
    <property type="evidence" value="ECO:0007669"/>
    <property type="project" value="UniProtKB-KW"/>
</dbReference>
<evidence type="ECO:0000256" key="6">
    <source>
        <dbReference type="ARBA" id="ARBA00023284"/>
    </source>
</evidence>
<evidence type="ECO:0000313" key="9">
    <source>
        <dbReference type="EMBL" id="OAH60765.1"/>
    </source>
</evidence>
<comment type="caution">
    <text evidence="9">The sequence shown here is derived from an EMBL/GenBank/DDBJ whole genome shotgun (WGS) entry which is preliminary data.</text>
</comment>
<comment type="cofactor">
    <cofactor evidence="1">
        <name>FAD</name>
        <dbReference type="ChEBI" id="CHEBI:57692"/>
    </cofactor>
</comment>
<dbReference type="EMBL" id="LQWY01000031">
    <property type="protein sequence ID" value="OAH60765.1"/>
    <property type="molecule type" value="Genomic_DNA"/>
</dbReference>
<dbReference type="PANTHER" id="PTHR43429:SF1">
    <property type="entry name" value="NAD(P)H SULFUR OXIDOREDUCTASE (COA-DEPENDENT)"/>
    <property type="match status" value="1"/>
</dbReference>
<evidence type="ECO:0000259" key="7">
    <source>
        <dbReference type="Pfam" id="PF02852"/>
    </source>
</evidence>
<dbReference type="Proteomes" id="UP000076935">
    <property type="component" value="Unassembled WGS sequence"/>
</dbReference>
<evidence type="ECO:0000256" key="3">
    <source>
        <dbReference type="ARBA" id="ARBA00022630"/>
    </source>
</evidence>
<evidence type="ECO:0000256" key="1">
    <source>
        <dbReference type="ARBA" id="ARBA00001974"/>
    </source>
</evidence>
<accession>A0A177L6E1</accession>
<dbReference type="AlphaFoldDB" id="A0A177L6E1"/>
<dbReference type="PANTHER" id="PTHR43429">
    <property type="entry name" value="PYRIDINE NUCLEOTIDE-DISULFIDE OXIDOREDUCTASE DOMAIN-CONTAINING"/>
    <property type="match status" value="1"/>
</dbReference>
<evidence type="ECO:0000256" key="2">
    <source>
        <dbReference type="ARBA" id="ARBA00009130"/>
    </source>
</evidence>
<dbReference type="PRINTS" id="PR00411">
    <property type="entry name" value="PNDRDTASEI"/>
</dbReference>
<reference evidence="9 10" key="1">
    <citation type="submission" date="2016-01" db="EMBL/GenBank/DDBJ databases">
        <title>Investigation of taxonomic status of Bacillus aminovorans.</title>
        <authorList>
            <person name="Verma A."/>
            <person name="Pal Y."/>
            <person name="Krishnamurthi S."/>
        </authorList>
    </citation>
    <scope>NUCLEOTIDE SEQUENCE [LARGE SCALE GENOMIC DNA]</scope>
    <source>
        <strain evidence="9 10">DSM 1314</strain>
    </source>
</reference>
<keyword evidence="6" id="KW-0676">Redox-active center</keyword>
<dbReference type="RefSeq" id="WP_063965804.1">
    <property type="nucleotide sequence ID" value="NZ_JBCNAN010000002.1"/>
</dbReference>
<evidence type="ECO:0000259" key="8">
    <source>
        <dbReference type="Pfam" id="PF07992"/>
    </source>
</evidence>
<dbReference type="InterPro" id="IPR023753">
    <property type="entry name" value="FAD/NAD-binding_dom"/>
</dbReference>
<dbReference type="SUPFAM" id="SSF51905">
    <property type="entry name" value="FAD/NAD(P)-binding domain"/>
    <property type="match status" value="1"/>
</dbReference>
<sequence length="439" mass="47986">MRYVIIGGDAAGMSAAMQIVRNDQQAEITVLEKGPIYSYGQCGLPYVIGGLIESTEKLIARSVDTFRSKYGIDARILHEASSINLKQKNVSGTNHQNGQSFTIPYDRLLIATGASPIVPKWEGATADNVHVVKTIPDTERLIQSLDDSVQDVAIIGAGYIGLELAENIHRLHKRIRIIQRSSHIAKMFDADMSKHLHLEAERHEVVLTLNEQIQAIEDGQIKTDLNTHKADLIIASVGIRPNTDFLKDTGMNMLDNGAIIVNDKMETSIPGIYAAGDCATHFHIVKQTPDYIPLGTTANKQGRIAGLNMSGKTRLFPGITGTSVMKFFDLIAASTGITENDAKKLEIPYKTSSIQTRDIAGYYPGALPLHIKLLYHPDTGLLLGGQAIGINGADKRIDVLATALFNKMTIEELEDLDLSYSPPVNGVWDPIQQVARRAK</sequence>
<keyword evidence="5" id="KW-0560">Oxidoreductase</keyword>
<dbReference type="InterPro" id="IPR050260">
    <property type="entry name" value="FAD-bd_OxRdtase"/>
</dbReference>
<dbReference type="InterPro" id="IPR016156">
    <property type="entry name" value="FAD/NAD-linked_Rdtase_dimer_sf"/>
</dbReference>
<dbReference type="SUPFAM" id="SSF55424">
    <property type="entry name" value="FAD/NAD-linked reductases, dimerisation (C-terminal) domain"/>
    <property type="match status" value="1"/>
</dbReference>
<gene>
    <name evidence="9" type="ORF">AWH49_15035</name>
</gene>
<feature type="domain" description="Pyridine nucleotide-disulphide oxidoreductase dimerisation" evidence="7">
    <location>
        <begin position="325"/>
        <end position="425"/>
    </location>
</feature>
<dbReference type="PRINTS" id="PR00368">
    <property type="entry name" value="FADPNR"/>
</dbReference>
<dbReference type="InterPro" id="IPR004099">
    <property type="entry name" value="Pyr_nucl-diS_OxRdtase_dimer"/>
</dbReference>
<dbReference type="Pfam" id="PF02852">
    <property type="entry name" value="Pyr_redox_dim"/>
    <property type="match status" value="1"/>
</dbReference>
<dbReference type="Gene3D" id="3.50.50.60">
    <property type="entry name" value="FAD/NAD(P)-binding domain"/>
    <property type="match status" value="2"/>
</dbReference>
<dbReference type="Pfam" id="PF07992">
    <property type="entry name" value="Pyr_redox_2"/>
    <property type="match status" value="1"/>
</dbReference>
<dbReference type="STRING" id="29332.AWH48_13595"/>
<keyword evidence="4" id="KW-0274">FAD</keyword>
<name>A0A177L6E1_9BACI</name>
<feature type="domain" description="FAD/NAD(P)-binding" evidence="8">
    <location>
        <begin position="2"/>
        <end position="300"/>
    </location>
</feature>
<dbReference type="InterPro" id="IPR036188">
    <property type="entry name" value="FAD/NAD-bd_sf"/>
</dbReference>
<organism evidence="9 10">
    <name type="scientific">Domibacillus aminovorans</name>
    <dbReference type="NCBI Taxonomy" id="29332"/>
    <lineage>
        <taxon>Bacteria</taxon>
        <taxon>Bacillati</taxon>
        <taxon>Bacillota</taxon>
        <taxon>Bacilli</taxon>
        <taxon>Bacillales</taxon>
        <taxon>Bacillaceae</taxon>
        <taxon>Domibacillus</taxon>
    </lineage>
</organism>
<keyword evidence="10" id="KW-1185">Reference proteome</keyword>
<evidence type="ECO:0000256" key="5">
    <source>
        <dbReference type="ARBA" id="ARBA00023002"/>
    </source>
</evidence>
<evidence type="ECO:0000313" key="10">
    <source>
        <dbReference type="Proteomes" id="UP000076935"/>
    </source>
</evidence>
<comment type="similarity">
    <text evidence="2">Belongs to the class-III pyridine nucleotide-disulfide oxidoreductase family.</text>
</comment>
<keyword evidence="3" id="KW-0285">Flavoprotein</keyword>
<protein>
    <submittedName>
        <fullName evidence="9">NADH dehydrogenase</fullName>
    </submittedName>
</protein>